<reference evidence="4" key="1">
    <citation type="submission" date="2025-08" db="UniProtKB">
        <authorList>
            <consortium name="RefSeq"/>
        </authorList>
    </citation>
    <scope>IDENTIFICATION</scope>
    <source>
        <tissue evidence="4">Whole sample</tissue>
    </source>
</reference>
<dbReference type="InterPro" id="IPR011333">
    <property type="entry name" value="SKP1/BTB/POZ_sf"/>
</dbReference>
<dbReference type="CDD" id="cd18186">
    <property type="entry name" value="BTB_POZ_ZBTB_KLHL-like"/>
    <property type="match status" value="1"/>
</dbReference>
<dbReference type="SMART" id="SM00225">
    <property type="entry name" value="BTB"/>
    <property type="match status" value="1"/>
</dbReference>
<feature type="domain" description="BTB" evidence="2">
    <location>
        <begin position="89"/>
        <end position="156"/>
    </location>
</feature>
<dbReference type="Gene3D" id="3.30.710.10">
    <property type="entry name" value="Potassium Channel Kv1.1, Chain A"/>
    <property type="match status" value="1"/>
</dbReference>
<dbReference type="KEGG" id="cvn:111127327"/>
<accession>A0A8B8DKB2</accession>
<name>A0A8B8DKB2_CRAVI</name>
<dbReference type="Pfam" id="PF00651">
    <property type="entry name" value="BTB"/>
    <property type="match status" value="1"/>
</dbReference>
<evidence type="ECO:0000259" key="2">
    <source>
        <dbReference type="PROSITE" id="PS50097"/>
    </source>
</evidence>
<dbReference type="Proteomes" id="UP000694844">
    <property type="component" value="Chromosome 3"/>
</dbReference>
<organism evidence="3 4">
    <name type="scientific">Crassostrea virginica</name>
    <name type="common">Eastern oyster</name>
    <dbReference type="NCBI Taxonomy" id="6565"/>
    <lineage>
        <taxon>Eukaryota</taxon>
        <taxon>Metazoa</taxon>
        <taxon>Spiralia</taxon>
        <taxon>Lophotrochozoa</taxon>
        <taxon>Mollusca</taxon>
        <taxon>Bivalvia</taxon>
        <taxon>Autobranchia</taxon>
        <taxon>Pteriomorphia</taxon>
        <taxon>Ostreida</taxon>
        <taxon>Ostreoidea</taxon>
        <taxon>Ostreidae</taxon>
        <taxon>Crassostrea</taxon>
    </lineage>
</organism>
<keyword evidence="3" id="KW-1185">Reference proteome</keyword>
<feature type="compositionally biased region" description="Basic and acidic residues" evidence="1">
    <location>
        <begin position="37"/>
        <end position="53"/>
    </location>
</feature>
<dbReference type="InterPro" id="IPR000210">
    <property type="entry name" value="BTB/POZ_dom"/>
</dbReference>
<dbReference type="PANTHER" id="PTHR22744:SF17">
    <property type="entry name" value="BTB DOMAIN-CONTAINING PROTEIN"/>
    <property type="match status" value="1"/>
</dbReference>
<dbReference type="RefSeq" id="XP_022328165.1">
    <property type="nucleotide sequence ID" value="XM_022472457.1"/>
</dbReference>
<proteinExistence type="predicted"/>
<feature type="region of interest" description="Disordered" evidence="1">
    <location>
        <begin position="37"/>
        <end position="60"/>
    </location>
</feature>
<dbReference type="OrthoDB" id="437903at2759"/>
<evidence type="ECO:0000313" key="4">
    <source>
        <dbReference type="RefSeq" id="XP_022328165.1"/>
    </source>
</evidence>
<dbReference type="PANTHER" id="PTHR22744">
    <property type="entry name" value="HELIX LOOP HELIX PROTEIN 21-RELATED"/>
    <property type="match status" value="1"/>
</dbReference>
<protein>
    <submittedName>
        <fullName evidence="4">Uncharacterized protein LOC111127327</fullName>
    </submittedName>
</protein>
<dbReference type="SUPFAM" id="SSF54695">
    <property type="entry name" value="POZ domain"/>
    <property type="match status" value="1"/>
</dbReference>
<evidence type="ECO:0000313" key="3">
    <source>
        <dbReference type="Proteomes" id="UP000694844"/>
    </source>
</evidence>
<gene>
    <name evidence="4" type="primary">LOC111127327</name>
</gene>
<sequence>MEGRQDSVEEIFKEGRRFLDKNREIVEQKILHLDGEPYHREHGWGDSNSKSDERDLDDSPGLKRASKIQFLTEKSRTSPRTFFQANDTSDLRLSVEGKPLYVSRILLSIVSPVLKDLFDKRSKEQAIIEIPLPGQKYVEILEFLECIYPDSLKPVSEENVQLLLRLANEFKVKTLRERCVAFMKLQLENNCSSDRIIEILTLSINFDLEELQRLSTERACRASSEELENVPGFSELPDDIIYSITRQRLNLYEDAGRKIRKRLKEAETHCSLYHKNERWGDNLCNKCLAGVGKVSSYEIEKLF</sequence>
<dbReference type="PROSITE" id="PS50097">
    <property type="entry name" value="BTB"/>
    <property type="match status" value="1"/>
</dbReference>
<dbReference type="AlphaFoldDB" id="A0A8B8DKB2"/>
<dbReference type="GeneID" id="111127327"/>
<evidence type="ECO:0000256" key="1">
    <source>
        <dbReference type="SAM" id="MobiDB-lite"/>
    </source>
</evidence>